<evidence type="ECO:0000256" key="8">
    <source>
        <dbReference type="PROSITE-ProRule" id="PRU00042"/>
    </source>
</evidence>
<protein>
    <submittedName>
        <fullName evidence="13">Septin-1</fullName>
    </submittedName>
</protein>
<dbReference type="Pfam" id="PF00735">
    <property type="entry name" value="Septin"/>
    <property type="match status" value="1"/>
</dbReference>
<evidence type="ECO:0000256" key="6">
    <source>
        <dbReference type="ARBA" id="ARBA00022833"/>
    </source>
</evidence>
<dbReference type="GO" id="GO:0005634">
    <property type="term" value="C:nucleus"/>
    <property type="evidence" value="ECO:0007669"/>
    <property type="project" value="UniProtKB-SubCell"/>
</dbReference>
<feature type="domain" description="C2H2-type" evidence="11">
    <location>
        <begin position="683"/>
        <end position="710"/>
    </location>
</feature>
<dbReference type="PROSITE" id="PS50157">
    <property type="entry name" value="ZINC_FINGER_C2H2_2"/>
    <property type="match status" value="4"/>
</dbReference>
<evidence type="ECO:0000256" key="2">
    <source>
        <dbReference type="ARBA" id="ARBA00004790"/>
    </source>
</evidence>
<feature type="compositionally biased region" description="Gly residues" evidence="10">
    <location>
        <begin position="597"/>
        <end position="610"/>
    </location>
</feature>
<dbReference type="Proteomes" id="UP000031443">
    <property type="component" value="Unassembled WGS sequence"/>
</dbReference>
<dbReference type="InterPro" id="IPR013087">
    <property type="entry name" value="Znf_C2H2_type"/>
</dbReference>
<dbReference type="Gene3D" id="3.30.160.60">
    <property type="entry name" value="Classic Zinc Finger"/>
    <property type="match status" value="5"/>
</dbReference>
<keyword evidence="5 8" id="KW-0863">Zinc-finger</keyword>
<comment type="pathway">
    <text evidence="2">Cofactor biosynthesis; NAD(+) biosynthesis.</text>
</comment>
<dbReference type="AlphaFoldDB" id="M7AJ01"/>
<dbReference type="InterPro" id="IPR030379">
    <property type="entry name" value="G_SEPTIN_dom"/>
</dbReference>
<keyword evidence="6" id="KW-0862">Zinc</keyword>
<dbReference type="FunFam" id="3.30.160.60:FF:000176">
    <property type="entry name" value="zinc finger protein 70"/>
    <property type="match status" value="1"/>
</dbReference>
<evidence type="ECO:0000256" key="10">
    <source>
        <dbReference type="SAM" id="MobiDB-lite"/>
    </source>
</evidence>
<feature type="domain" description="C2H2-type" evidence="11">
    <location>
        <begin position="711"/>
        <end position="738"/>
    </location>
</feature>
<feature type="region of interest" description="Disordered" evidence="10">
    <location>
        <begin position="536"/>
        <end position="687"/>
    </location>
</feature>
<dbReference type="SUPFAM" id="SSF57667">
    <property type="entry name" value="beta-beta-alpha zinc fingers"/>
    <property type="match status" value="3"/>
</dbReference>
<feature type="domain" description="C2H2-type" evidence="11">
    <location>
        <begin position="739"/>
        <end position="766"/>
    </location>
</feature>
<keyword evidence="4" id="KW-0677">Repeat</keyword>
<dbReference type="InterPro" id="IPR036068">
    <property type="entry name" value="Nicotinate_pribotase-like_C"/>
</dbReference>
<evidence type="ECO:0000259" key="12">
    <source>
        <dbReference type="PROSITE" id="PS51719"/>
    </source>
</evidence>
<reference evidence="14" key="1">
    <citation type="journal article" date="2013" name="Nat. Genet.">
        <title>The draft genomes of soft-shell turtle and green sea turtle yield insights into the development and evolution of the turtle-specific body plan.</title>
        <authorList>
            <person name="Wang Z."/>
            <person name="Pascual-Anaya J."/>
            <person name="Zadissa A."/>
            <person name="Li W."/>
            <person name="Niimura Y."/>
            <person name="Huang Z."/>
            <person name="Li C."/>
            <person name="White S."/>
            <person name="Xiong Z."/>
            <person name="Fang D."/>
            <person name="Wang B."/>
            <person name="Ming Y."/>
            <person name="Chen Y."/>
            <person name="Zheng Y."/>
            <person name="Kuraku S."/>
            <person name="Pignatelli M."/>
            <person name="Herrero J."/>
            <person name="Beal K."/>
            <person name="Nozawa M."/>
            <person name="Li Q."/>
            <person name="Wang J."/>
            <person name="Zhang H."/>
            <person name="Yu L."/>
            <person name="Shigenobu S."/>
            <person name="Wang J."/>
            <person name="Liu J."/>
            <person name="Flicek P."/>
            <person name="Searle S."/>
            <person name="Wang J."/>
            <person name="Kuratani S."/>
            <person name="Yin Y."/>
            <person name="Aken B."/>
            <person name="Zhang G."/>
            <person name="Irie N."/>
        </authorList>
    </citation>
    <scope>NUCLEOTIDE SEQUENCE [LARGE SCALE GENOMIC DNA]</scope>
</reference>
<keyword evidence="9" id="KW-0547">Nucleotide-binding</keyword>
<evidence type="ECO:0000256" key="5">
    <source>
        <dbReference type="ARBA" id="ARBA00022771"/>
    </source>
</evidence>
<proteinExistence type="inferred from homology"/>
<dbReference type="PANTHER" id="PTHR18884">
    <property type="entry name" value="SEPTIN"/>
    <property type="match status" value="1"/>
</dbReference>
<keyword evidence="7" id="KW-0539">Nucleus</keyword>
<dbReference type="FunFam" id="3.30.160.60:FF:000478">
    <property type="entry name" value="Zinc finger protein 133"/>
    <property type="match status" value="1"/>
</dbReference>
<dbReference type="SUPFAM" id="SSF52540">
    <property type="entry name" value="P-loop containing nucleoside triphosphate hydrolases"/>
    <property type="match status" value="1"/>
</dbReference>
<dbReference type="PROSITE" id="PS00028">
    <property type="entry name" value="ZINC_FINGER_C2H2_1"/>
    <property type="match status" value="4"/>
</dbReference>
<sequence>MQERAGVFLLEPQIILPGPVGVRSGITGTQVTSAQALWGQDQWPGGSQLTYQGVTIGDQESEWRVSPTLPDNSALFGQANDACPWPRGERLARLTPTLGGEAFSSPRAGDAKDYGKVKAAILGAERAAILGEQLTRLTPTLSNEAYRSLETGDAKDYGKAAILGVDRAAILGVDKAAILGEPLTRLTPTLSSEAYRSLDAGDAKEYGKAALLGVDRAAILGVDKAAILGEPLTRLTPTLSSEAYRSLDAGDAKEYGKAALLGVDRAAILGMDKAGILGEQLMRLTPTLSSEAYRSLEAGDAKDYGKATILGVDRAAILGVDKVAMLGEQLTRLTPTLSGEAYRSLGTGDAKDYGKASILGADRAAILGVDKEAILGMDKAAILGEQLTHLTPALGGEVYRSLEARDAKGYEKAVIMGEQLTQFMPALSSDAYRSLEAGDAKDYGKAAILGADKAAILGMDKAAILGVDKAAILEEQQTQFTPTLSGEAYRSLEAGDTKDYGKAAILGVGKAAILGVGKAAAERWRQCFRGFSYQEAGGPREAWARGPPPPLAGAPAPHQGADPGAAGPGAVPEHPAGGDAELGLGTRPRDLRRGRGPGRGLPAGSAGGRDVGAAAAAVMEEANPQQKGPKEAKVPSTCPPKSDGDRSPGSQGRADVPQPPRELTQHAHDPDAVSGSHPVQGPHLCPQCGRSFRQSSALLAHQRTHTGEKPHQCPQCGKSFSRGSQLTRHLRIHGAERSHRCHQCSRSFYHSSELARHRASHSKDRPYGCSQCGKKFRWRSDLVRHQITHTGERPYGCPECGKNFGQSSHLVPCRNSKTRSRLNRNIFPRQNVSIFRPRNNGCEGFPLPKADVRWMERGEEPWGPDLPSPEAVGTPGETHTGFTSVQSWARSPFPYGVDGSAFSALEDSDGFGHPRVSARNRFWMDKEYVGFATLPNQLHRKSVKKGFDFTLMVAAVELEEGGVRVKLTVVDTPGFGDAVDNADCWGSIVDYIDQQFEQFFRDESGLNRKNITDGRVHCCLYFLSPFGHGLRPLDVAFLRAVQHKVNIVPVIGRADVLTPREVGIMKEKIRQQLEENAISIYQFPDCDSDEDEDFKAQDAELKAVQEAQRVAGFHLKLEVECRSLEEALEAAEAGSDIVMLDNFSPEDLHPAASALKAAHPRVMVEASGGISEENISQFFGPCIDVLSLGCLTQSARAVDFSLKICRETPLQRDFAF</sequence>
<evidence type="ECO:0000259" key="11">
    <source>
        <dbReference type="PROSITE" id="PS50157"/>
    </source>
</evidence>
<dbReference type="UniPathway" id="UPA00253"/>
<feature type="compositionally biased region" description="Low complexity" evidence="10">
    <location>
        <begin position="553"/>
        <end position="586"/>
    </location>
</feature>
<dbReference type="PROSITE" id="PS51719">
    <property type="entry name" value="G_SEPTIN"/>
    <property type="match status" value="1"/>
</dbReference>
<keyword evidence="9" id="KW-0342">GTP-binding</keyword>
<dbReference type="SUPFAM" id="SSF51690">
    <property type="entry name" value="Nicotinate/Quinolinate PRTase C-terminal domain-like"/>
    <property type="match status" value="1"/>
</dbReference>
<dbReference type="Pfam" id="PF00096">
    <property type="entry name" value="zf-C2H2"/>
    <property type="match status" value="3"/>
</dbReference>
<dbReference type="eggNOG" id="KOG1721">
    <property type="taxonomic scope" value="Eukaryota"/>
</dbReference>
<dbReference type="EMBL" id="KB594548">
    <property type="protein sequence ID" value="EMP25051.1"/>
    <property type="molecule type" value="Genomic_DNA"/>
</dbReference>
<comment type="similarity">
    <text evidence="9">Belongs to the TRAFAC class TrmE-Era-EngA-EngB-Septin-like GTPase superfamily. Septin GTPase family.</text>
</comment>
<dbReference type="FunFam" id="3.30.160.60:FF:000010">
    <property type="entry name" value="Zinc finger protein 34"/>
    <property type="match status" value="1"/>
</dbReference>
<keyword evidence="14" id="KW-1185">Reference proteome</keyword>
<name>M7AJ01_CHEMY</name>
<dbReference type="InterPro" id="IPR036236">
    <property type="entry name" value="Znf_C2H2_sf"/>
</dbReference>
<feature type="domain" description="C2H2-type" evidence="11">
    <location>
        <begin position="767"/>
        <end position="794"/>
    </location>
</feature>
<dbReference type="GO" id="GO:0009435">
    <property type="term" value="P:NAD+ biosynthetic process"/>
    <property type="evidence" value="ECO:0007669"/>
    <property type="project" value="UniProtKB-UniPathway"/>
</dbReference>
<dbReference type="InterPro" id="IPR027417">
    <property type="entry name" value="P-loop_NTPase"/>
</dbReference>
<evidence type="ECO:0000256" key="9">
    <source>
        <dbReference type="RuleBase" id="RU004560"/>
    </source>
</evidence>
<gene>
    <name evidence="13" type="ORF">UY3_17875</name>
</gene>
<dbReference type="GO" id="GO:0004514">
    <property type="term" value="F:nicotinate-nucleotide diphosphorylase (carboxylating) activity"/>
    <property type="evidence" value="ECO:0007669"/>
    <property type="project" value="InterPro"/>
</dbReference>
<evidence type="ECO:0000313" key="14">
    <source>
        <dbReference type="Proteomes" id="UP000031443"/>
    </source>
</evidence>
<dbReference type="FunFam" id="3.30.160.60:FF:000690">
    <property type="entry name" value="Zinc finger protein 354C"/>
    <property type="match status" value="1"/>
</dbReference>
<dbReference type="Gene3D" id="3.40.50.300">
    <property type="entry name" value="P-loop containing nucleotide triphosphate hydrolases"/>
    <property type="match status" value="1"/>
</dbReference>
<evidence type="ECO:0000256" key="3">
    <source>
        <dbReference type="ARBA" id="ARBA00022723"/>
    </source>
</evidence>
<comment type="subcellular location">
    <subcellularLocation>
        <location evidence="1">Nucleus</location>
    </subcellularLocation>
</comment>
<dbReference type="GO" id="GO:0005525">
    <property type="term" value="F:GTP binding"/>
    <property type="evidence" value="ECO:0007669"/>
    <property type="project" value="UniProtKB-KW"/>
</dbReference>
<keyword evidence="3" id="KW-0479">Metal-binding</keyword>
<evidence type="ECO:0000313" key="13">
    <source>
        <dbReference type="EMBL" id="EMP25051.1"/>
    </source>
</evidence>
<evidence type="ECO:0000256" key="1">
    <source>
        <dbReference type="ARBA" id="ARBA00004123"/>
    </source>
</evidence>
<feature type="domain" description="Septin-type G" evidence="12">
    <location>
        <begin position="899"/>
        <end position="1182"/>
    </location>
</feature>
<organism evidence="13 14">
    <name type="scientific">Chelonia mydas</name>
    <name type="common">Green sea-turtle</name>
    <name type="synonym">Chelonia agassizi</name>
    <dbReference type="NCBI Taxonomy" id="8469"/>
    <lineage>
        <taxon>Eukaryota</taxon>
        <taxon>Metazoa</taxon>
        <taxon>Chordata</taxon>
        <taxon>Craniata</taxon>
        <taxon>Vertebrata</taxon>
        <taxon>Euteleostomi</taxon>
        <taxon>Archelosauria</taxon>
        <taxon>Testudinata</taxon>
        <taxon>Testudines</taxon>
        <taxon>Cryptodira</taxon>
        <taxon>Durocryptodira</taxon>
        <taxon>Americhelydia</taxon>
        <taxon>Chelonioidea</taxon>
        <taxon>Cheloniidae</taxon>
        <taxon>Chelonia</taxon>
    </lineage>
</organism>
<dbReference type="STRING" id="8469.M7AJ01"/>
<accession>M7AJ01</accession>
<evidence type="ECO:0000256" key="7">
    <source>
        <dbReference type="ARBA" id="ARBA00023242"/>
    </source>
</evidence>
<dbReference type="SMART" id="SM00355">
    <property type="entry name" value="ZnF_C2H2"/>
    <property type="match status" value="4"/>
</dbReference>
<evidence type="ECO:0000256" key="4">
    <source>
        <dbReference type="ARBA" id="ARBA00022737"/>
    </source>
</evidence>
<dbReference type="GO" id="GO:0008270">
    <property type="term" value="F:zinc ion binding"/>
    <property type="evidence" value="ECO:0007669"/>
    <property type="project" value="UniProtKB-KW"/>
</dbReference>